<evidence type="ECO:0000313" key="2">
    <source>
        <dbReference type="EMBL" id="GAA3361279.1"/>
    </source>
</evidence>
<feature type="region of interest" description="Disordered" evidence="1">
    <location>
        <begin position="1"/>
        <end position="38"/>
    </location>
</feature>
<keyword evidence="3" id="KW-1185">Reference proteome</keyword>
<comment type="caution">
    <text evidence="2">The sequence shown here is derived from an EMBL/GenBank/DDBJ whole genome shotgun (WGS) entry which is preliminary data.</text>
</comment>
<evidence type="ECO:0000313" key="3">
    <source>
        <dbReference type="Proteomes" id="UP001500483"/>
    </source>
</evidence>
<evidence type="ECO:0000256" key="1">
    <source>
        <dbReference type="SAM" id="MobiDB-lite"/>
    </source>
</evidence>
<gene>
    <name evidence="2" type="ORF">GCM10020366_44600</name>
</gene>
<sequence>MVPAAPTGATRSHPGPLSKDTDMTESAPGDHGRDDPEVEEQLADRVARAVLAHPSVTRLHGGAYGTIAAYLPGRQVTGVRVGEPGEPVEVGVVLRLTEPLPGIVAALRQRVLAVTGPAPVDITVVDVITSDEADAPGQDEAAPR</sequence>
<protein>
    <recommendedName>
        <fullName evidence="4">Asp23/Gls24 family envelope stress response protein</fullName>
    </recommendedName>
</protein>
<proteinExistence type="predicted"/>
<dbReference type="EMBL" id="BAAAYK010000038">
    <property type="protein sequence ID" value="GAA3361279.1"/>
    <property type="molecule type" value="Genomic_DNA"/>
</dbReference>
<reference evidence="3" key="1">
    <citation type="journal article" date="2019" name="Int. J. Syst. Evol. Microbiol.">
        <title>The Global Catalogue of Microorganisms (GCM) 10K type strain sequencing project: providing services to taxonomists for standard genome sequencing and annotation.</title>
        <authorList>
            <consortium name="The Broad Institute Genomics Platform"/>
            <consortium name="The Broad Institute Genome Sequencing Center for Infectious Disease"/>
            <person name="Wu L."/>
            <person name="Ma J."/>
        </authorList>
    </citation>
    <scope>NUCLEOTIDE SEQUENCE [LARGE SCALE GENOMIC DNA]</scope>
    <source>
        <strain evidence="3">JCM 9687</strain>
    </source>
</reference>
<dbReference type="Proteomes" id="UP001500483">
    <property type="component" value="Unassembled WGS sequence"/>
</dbReference>
<name>A0ABP6RTC5_9PSEU</name>
<organism evidence="2 3">
    <name type="scientific">Saccharopolyspora gregorii</name>
    <dbReference type="NCBI Taxonomy" id="33914"/>
    <lineage>
        <taxon>Bacteria</taxon>
        <taxon>Bacillati</taxon>
        <taxon>Actinomycetota</taxon>
        <taxon>Actinomycetes</taxon>
        <taxon>Pseudonocardiales</taxon>
        <taxon>Pseudonocardiaceae</taxon>
        <taxon>Saccharopolyspora</taxon>
    </lineage>
</organism>
<accession>A0ABP6RTC5</accession>
<evidence type="ECO:0008006" key="4">
    <source>
        <dbReference type="Google" id="ProtNLM"/>
    </source>
</evidence>